<dbReference type="EMBL" id="LWDF02001091">
    <property type="protein sequence ID" value="KAE8240421.1"/>
    <property type="molecule type" value="Genomic_DNA"/>
</dbReference>
<dbReference type="Gene3D" id="3.30.420.10">
    <property type="entry name" value="Ribonuclease H-like superfamily/Ribonuclease H"/>
    <property type="match status" value="1"/>
</dbReference>
<evidence type="ECO:0000256" key="4">
    <source>
        <dbReference type="ARBA" id="ARBA00022722"/>
    </source>
</evidence>
<protein>
    <recommendedName>
        <fullName evidence="1">RNA-directed DNA polymerase</fullName>
        <ecNumber evidence="1">2.7.7.49</ecNumber>
    </recommendedName>
</protein>
<dbReference type="PANTHER" id="PTHR37984">
    <property type="entry name" value="PROTEIN CBG26694"/>
    <property type="match status" value="1"/>
</dbReference>
<evidence type="ECO:0000256" key="3">
    <source>
        <dbReference type="ARBA" id="ARBA00022695"/>
    </source>
</evidence>
<feature type="region of interest" description="Disordered" evidence="10">
    <location>
        <begin position="1"/>
        <end position="52"/>
    </location>
</feature>
<evidence type="ECO:0000256" key="9">
    <source>
        <dbReference type="ARBA" id="ARBA00023268"/>
    </source>
</evidence>
<evidence type="ECO:0000256" key="1">
    <source>
        <dbReference type="ARBA" id="ARBA00012493"/>
    </source>
</evidence>
<dbReference type="Gene3D" id="2.40.70.10">
    <property type="entry name" value="Acid Proteases"/>
    <property type="match status" value="1"/>
</dbReference>
<dbReference type="InterPro" id="IPR043502">
    <property type="entry name" value="DNA/RNA_pol_sf"/>
</dbReference>
<dbReference type="Gene3D" id="1.10.340.70">
    <property type="match status" value="1"/>
</dbReference>
<dbReference type="GO" id="GO:0005634">
    <property type="term" value="C:nucleus"/>
    <property type="evidence" value="ECO:0007669"/>
    <property type="project" value="UniProtKB-ARBA"/>
</dbReference>
<dbReference type="InterPro" id="IPR012337">
    <property type="entry name" value="RNaseH-like_sf"/>
</dbReference>
<keyword evidence="4" id="KW-0540">Nuclease</keyword>
<dbReference type="Pfam" id="PF17921">
    <property type="entry name" value="Integrase_H2C2"/>
    <property type="match status" value="1"/>
</dbReference>
<feature type="region of interest" description="Disordered" evidence="10">
    <location>
        <begin position="336"/>
        <end position="385"/>
    </location>
</feature>
<dbReference type="PANTHER" id="PTHR37984:SF5">
    <property type="entry name" value="PROTEIN NYNRIN-LIKE"/>
    <property type="match status" value="1"/>
</dbReference>
<keyword evidence="6" id="KW-0378">Hydrolase</keyword>
<evidence type="ECO:0000313" key="12">
    <source>
        <dbReference type="Proteomes" id="UP000077521"/>
    </source>
</evidence>
<dbReference type="InterPro" id="IPR041577">
    <property type="entry name" value="RT_RNaseH_2"/>
</dbReference>
<name>A0A177T5I9_9BASI</name>
<reference evidence="11" key="1">
    <citation type="submission" date="2016-04" db="EMBL/GenBank/DDBJ databases">
        <authorList>
            <person name="Nguyen H.D."/>
            <person name="Samba Siva P."/>
            <person name="Cullis J."/>
            <person name="Levesque C.A."/>
            <person name="Hambleton S."/>
        </authorList>
    </citation>
    <scope>NUCLEOTIDE SEQUENCE</scope>
    <source>
        <strain evidence="11">DAOMC 236416</strain>
    </source>
</reference>
<keyword evidence="12" id="KW-1185">Reference proteome</keyword>
<keyword evidence="2" id="KW-0808">Transferase</keyword>
<dbReference type="GO" id="GO:0003964">
    <property type="term" value="F:RNA-directed DNA polymerase activity"/>
    <property type="evidence" value="ECO:0007669"/>
    <property type="project" value="UniProtKB-KW"/>
</dbReference>
<keyword evidence="3" id="KW-0548">Nucleotidyltransferase</keyword>
<dbReference type="InterPro" id="IPR001584">
    <property type="entry name" value="Integrase_cat-core"/>
</dbReference>
<dbReference type="SUPFAM" id="SSF53098">
    <property type="entry name" value="Ribonuclease H-like"/>
    <property type="match status" value="1"/>
</dbReference>
<dbReference type="GO" id="GO:0004519">
    <property type="term" value="F:endonuclease activity"/>
    <property type="evidence" value="ECO:0007669"/>
    <property type="project" value="UniProtKB-KW"/>
</dbReference>
<dbReference type="InterPro" id="IPR000477">
    <property type="entry name" value="RT_dom"/>
</dbReference>
<evidence type="ECO:0000256" key="5">
    <source>
        <dbReference type="ARBA" id="ARBA00022759"/>
    </source>
</evidence>
<dbReference type="EC" id="2.7.7.49" evidence="1"/>
<dbReference type="Gene3D" id="3.10.10.10">
    <property type="entry name" value="HIV Type 1 Reverse Transcriptase, subunit A, domain 1"/>
    <property type="match status" value="1"/>
</dbReference>
<dbReference type="PROSITE" id="PS50878">
    <property type="entry name" value="RT_POL"/>
    <property type="match status" value="1"/>
</dbReference>
<evidence type="ECO:0000313" key="11">
    <source>
        <dbReference type="EMBL" id="KAE8240421.1"/>
    </source>
</evidence>
<dbReference type="InterPro" id="IPR036397">
    <property type="entry name" value="RNaseH_sf"/>
</dbReference>
<dbReference type="SUPFAM" id="SSF56672">
    <property type="entry name" value="DNA/RNA polymerases"/>
    <property type="match status" value="2"/>
</dbReference>
<dbReference type="InterPro" id="IPR041588">
    <property type="entry name" value="Integrase_H2C2"/>
</dbReference>
<dbReference type="Pfam" id="PF00078">
    <property type="entry name" value="RVT_1"/>
    <property type="match status" value="1"/>
</dbReference>
<dbReference type="CDD" id="cd00303">
    <property type="entry name" value="retropepsin_like"/>
    <property type="match status" value="1"/>
</dbReference>
<feature type="compositionally biased region" description="Basic and acidic residues" evidence="10">
    <location>
        <begin position="14"/>
        <end position="25"/>
    </location>
</feature>
<dbReference type="Gene3D" id="3.30.70.270">
    <property type="match status" value="2"/>
</dbReference>
<dbReference type="Pfam" id="PF17919">
    <property type="entry name" value="RT_RNaseH_2"/>
    <property type="match status" value="1"/>
</dbReference>
<keyword evidence="5" id="KW-0255">Endonuclease</keyword>
<dbReference type="CDD" id="cd01647">
    <property type="entry name" value="RT_LTR"/>
    <property type="match status" value="1"/>
</dbReference>
<proteinExistence type="predicted"/>
<keyword evidence="7" id="KW-0694">RNA-binding</keyword>
<evidence type="ECO:0000256" key="6">
    <source>
        <dbReference type="ARBA" id="ARBA00022801"/>
    </source>
</evidence>
<dbReference type="Pfam" id="PF17917">
    <property type="entry name" value="RT_RNaseH"/>
    <property type="match status" value="1"/>
</dbReference>
<keyword evidence="8" id="KW-0695">RNA-directed DNA polymerase</keyword>
<organism evidence="11 12">
    <name type="scientific">Tilletia indica</name>
    <dbReference type="NCBI Taxonomy" id="43049"/>
    <lineage>
        <taxon>Eukaryota</taxon>
        <taxon>Fungi</taxon>
        <taxon>Dikarya</taxon>
        <taxon>Basidiomycota</taxon>
        <taxon>Ustilaginomycotina</taxon>
        <taxon>Exobasidiomycetes</taxon>
        <taxon>Tilletiales</taxon>
        <taxon>Tilletiaceae</taxon>
        <taxon>Tilletia</taxon>
    </lineage>
</organism>
<dbReference type="InterPro" id="IPR043128">
    <property type="entry name" value="Rev_trsase/Diguanyl_cyclase"/>
</dbReference>
<gene>
    <name evidence="11" type="ORF">A4X13_0g7817</name>
</gene>
<dbReference type="GO" id="GO:0003723">
    <property type="term" value="F:RNA binding"/>
    <property type="evidence" value="ECO:0007669"/>
    <property type="project" value="UniProtKB-KW"/>
</dbReference>
<comment type="caution">
    <text evidence="11">The sequence shown here is derived from an EMBL/GenBank/DDBJ whole genome shotgun (WGS) entry which is preliminary data.</text>
</comment>
<dbReference type="InterPro" id="IPR021109">
    <property type="entry name" value="Peptidase_aspartic_dom_sf"/>
</dbReference>
<dbReference type="InterPro" id="IPR041373">
    <property type="entry name" value="RT_RNaseH"/>
</dbReference>
<evidence type="ECO:0000256" key="2">
    <source>
        <dbReference type="ARBA" id="ARBA00022679"/>
    </source>
</evidence>
<dbReference type="Proteomes" id="UP000077521">
    <property type="component" value="Unassembled WGS sequence"/>
</dbReference>
<keyword evidence="9" id="KW-0511">Multifunctional enzyme</keyword>
<accession>A0A177T5I9</accession>
<dbReference type="GO" id="GO:0016787">
    <property type="term" value="F:hydrolase activity"/>
    <property type="evidence" value="ECO:0007669"/>
    <property type="project" value="UniProtKB-KW"/>
</dbReference>
<sequence length="1427" mass="155260">MSGDGGRLGPPPDLRPHGLHDREVPHTSPPVLSEQNANQAPPPSASPKGAPDVAGRCLVIEDRPQLHTARALPVDESRKPLEKPTRRLGTVVKLPPSDDVGTGQAHRRHVPLTTHIHINDVRYPALSSLLDTGSSLSSIDAGLLQRLGGQPSGAPMRVTGLGETETLGFVPITFFIRAKDSHGFQLFLECTMDFHVLPHFAPGLCLGQDFITGFGVVIDALESKAHLRRYSFDVAQHMPRPHAQEAQLCSTAPTCLPARSAAWVPVDTGALSADVDYTLHPRLMTDVSESVLVSGPTALGTKGTSHILLTNHSDRAVNLPRRTPIADALAAQVGDVSASSDDHRFELGSPLSAEDSRVQDGAPAPWEPDPSPLGPDDDPAAPLDVFEHADDPVSDLTKDAATTLVDGHFRVGVDAEGRPHQPVVDLLRRHTGAFALDGRPGLIRDAEMTIPLQDDASLRPEAPRRSSPEKRAAMDAAIEQLLDWKVIEPSSSPVSFPVLMIRQYGKWRFCVDYRQLNSATVSDRYPLPTTDAVFQTLQGKRWFSSLDAIRGYHQHPVAAADRWKTAFVCHRGLFQYRTVPFGLKNAPAVFQRLMDRVLGDLRWRTAVIYIDDVVAATATLAEHLETLDTILSRAESIGLKFSPAKCTFAVPTLTLLGRKVSGAGVAVWQGRAQAVQELKRPTTLRDVYHVMGLFGYYREFVDRFAEIAEPLTRLTKGWKFQSDGTRSRLVRTDGAPSSAADETVVWGEEQERSFTALQRCIASPPVLAHPDPTRPYILYVDASKVAFAAVLHQIFADEDMAAVASAYPAIGGPLTSGPVPRERWAAWLRADRFFGPIWRRLTESSVDSASDDEWVLEEGALVRRVDGRWALPESAIPVVLRAVHDHNGHFGYTKTFLAVTKSFWRPRLTDAVRAWVAHCLVCRKTKVDRRVGALAIESDAQEPFEAISVDLVLGLPPSHGNDAVLSVLCLFSRMILLEPCKSTITASGIASIISNRVLRLGWRPRRIISDSEARVTGQVLQSLAESLGAILTPSPPHHQQANAVERAVQTVQGALRAMTLDGRAPWDRSAVPAVELAINSTPSITTGCRPFDLVFVDHPDVAHAVFDSGARGDGASFDDLLAAAADRFAEARRVVGVERLRQKRRYDSSRAPLPVLQAGDQVYIRLGDRPIPGLGGGKLDPKKAGPFTVREVLSPHRVRLSLPSDLRIGDEFAVDQLDVLPRSPDPFASARHSPVPAARDDAGLEEPAPVALGGEDAVADDADARSATMGDDVLAPRVRRPPPMLRGFDVGTQCALPDPPSLFDGPLTGTRKVEISGRSVTLRERPIAYQSRLTSISEKKLVAPELELCCLAWAFARMAHLLEGARVTVITDHAPMGAMLTSAAGIHYGPTITRCRALLLPHLHNLRFVHRPGRLHSNVDALSRLVG</sequence>
<evidence type="ECO:0000256" key="7">
    <source>
        <dbReference type="ARBA" id="ARBA00022884"/>
    </source>
</evidence>
<dbReference type="FunFam" id="3.30.70.270:FF:000020">
    <property type="entry name" value="Transposon Tf2-6 polyprotein-like Protein"/>
    <property type="match status" value="1"/>
</dbReference>
<dbReference type="GO" id="GO:0015074">
    <property type="term" value="P:DNA integration"/>
    <property type="evidence" value="ECO:0007669"/>
    <property type="project" value="InterPro"/>
</dbReference>
<evidence type="ECO:0000256" key="8">
    <source>
        <dbReference type="ARBA" id="ARBA00022918"/>
    </source>
</evidence>
<reference evidence="11" key="2">
    <citation type="journal article" date="2019" name="IMA Fungus">
        <title>Genome sequencing and comparison of five Tilletia species to identify candidate genes for the detection of regulated species infecting wheat.</title>
        <authorList>
            <person name="Nguyen H.D.T."/>
            <person name="Sultana T."/>
            <person name="Kesanakurti P."/>
            <person name="Hambleton S."/>
        </authorList>
    </citation>
    <scope>NUCLEOTIDE SEQUENCE</scope>
    <source>
        <strain evidence="11">DAOMC 236416</strain>
    </source>
</reference>
<dbReference type="InterPro" id="IPR050951">
    <property type="entry name" value="Retrovirus_Pol_polyprotein"/>
</dbReference>
<dbReference type="PROSITE" id="PS50994">
    <property type="entry name" value="INTEGRASE"/>
    <property type="match status" value="1"/>
</dbReference>
<evidence type="ECO:0000256" key="10">
    <source>
        <dbReference type="SAM" id="MobiDB-lite"/>
    </source>
</evidence>